<accession>A0A4R8DR02</accession>
<keyword evidence="1" id="KW-0812">Transmembrane</keyword>
<feature type="transmembrane region" description="Helical" evidence="1">
    <location>
        <begin position="12"/>
        <end position="30"/>
    </location>
</feature>
<dbReference type="InterPro" id="IPR023902">
    <property type="entry name" value="Sporulation_SdpA"/>
</dbReference>
<organism evidence="2 3">
    <name type="scientific">Dinghuibacter silviterrae</name>
    <dbReference type="NCBI Taxonomy" id="1539049"/>
    <lineage>
        <taxon>Bacteria</taxon>
        <taxon>Pseudomonadati</taxon>
        <taxon>Bacteroidota</taxon>
        <taxon>Chitinophagia</taxon>
        <taxon>Chitinophagales</taxon>
        <taxon>Chitinophagaceae</taxon>
        <taxon>Dinghuibacter</taxon>
    </lineage>
</organism>
<name>A0A4R8DR02_9BACT</name>
<keyword evidence="3" id="KW-1185">Reference proteome</keyword>
<dbReference type="RefSeq" id="WP_133991972.1">
    <property type="nucleotide sequence ID" value="NZ_SODV01000001.1"/>
</dbReference>
<gene>
    <name evidence="2" type="ORF">EDB95_1411</name>
</gene>
<dbReference type="Pfam" id="PF17418">
    <property type="entry name" value="SdpA"/>
    <property type="match status" value="1"/>
</dbReference>
<dbReference type="NCBIfam" id="TIGR04034">
    <property type="entry name" value="export_SdpA"/>
    <property type="match status" value="1"/>
</dbReference>
<comment type="caution">
    <text evidence="2">The sequence shown here is derived from an EMBL/GenBank/DDBJ whole genome shotgun (WGS) entry which is preliminary data.</text>
</comment>
<proteinExistence type="predicted"/>
<sequence>MKKTIFLIYRYFAYLFPPAFLIVVVFFIVVCSMPPSAYRPDFRISAAVEAFMPEGWSFFTRSPREEMADLYSVKGDTVFRYTSTNGAPGNFFGLSRKSRKVGMDLSFLAGSIPDSAWENVSMLTASTPFKKIFKCRPDKRITSIPPGRYIIAAYKPIPWAWRNTYSTSQRNYRVTLIDYEGDSSLSSINR</sequence>
<evidence type="ECO:0000313" key="2">
    <source>
        <dbReference type="EMBL" id="TDX00389.1"/>
    </source>
</evidence>
<dbReference type="AlphaFoldDB" id="A0A4R8DR02"/>
<dbReference type="Proteomes" id="UP000294498">
    <property type="component" value="Unassembled WGS sequence"/>
</dbReference>
<evidence type="ECO:0000313" key="3">
    <source>
        <dbReference type="Proteomes" id="UP000294498"/>
    </source>
</evidence>
<dbReference type="EMBL" id="SODV01000001">
    <property type="protein sequence ID" value="TDX00389.1"/>
    <property type="molecule type" value="Genomic_DNA"/>
</dbReference>
<keyword evidence="1" id="KW-0472">Membrane</keyword>
<keyword evidence="1" id="KW-1133">Transmembrane helix</keyword>
<dbReference type="OrthoDB" id="799068at2"/>
<evidence type="ECO:0000256" key="1">
    <source>
        <dbReference type="SAM" id="Phobius"/>
    </source>
</evidence>
<reference evidence="2 3" key="1">
    <citation type="submission" date="2019-03" db="EMBL/GenBank/DDBJ databases">
        <title>Genomic Encyclopedia of Type Strains, Phase IV (KMG-IV): sequencing the most valuable type-strain genomes for metagenomic binning, comparative biology and taxonomic classification.</title>
        <authorList>
            <person name="Goeker M."/>
        </authorList>
    </citation>
    <scope>NUCLEOTIDE SEQUENCE [LARGE SCALE GENOMIC DNA]</scope>
    <source>
        <strain evidence="2 3">DSM 100059</strain>
    </source>
</reference>
<protein>
    <submittedName>
        <fullName evidence="2">Antimicrobial peptide system SdpA family protein</fullName>
    </submittedName>
</protein>